<sequence>MTLAAADMSFDVLLEQHYHFRAAMAQQPENYLIVNESRDIEAAHAQGKTAVIWNSQTATVLDGDLKKMALLKDMGIKSMILA</sequence>
<proteinExistence type="predicted"/>
<gene>
    <name evidence="1" type="ORF">RUA8715_02987</name>
</gene>
<organism evidence="1 2">
    <name type="scientific">Ruegeria arenilitoris</name>
    <dbReference type="NCBI Taxonomy" id="1173585"/>
    <lineage>
        <taxon>Bacteria</taxon>
        <taxon>Pseudomonadati</taxon>
        <taxon>Pseudomonadota</taxon>
        <taxon>Alphaproteobacteria</taxon>
        <taxon>Rhodobacterales</taxon>
        <taxon>Roseobacteraceae</taxon>
        <taxon>Ruegeria</taxon>
    </lineage>
</organism>
<evidence type="ECO:0000313" key="1">
    <source>
        <dbReference type="EMBL" id="SMX47106.1"/>
    </source>
</evidence>
<evidence type="ECO:0000313" key="2">
    <source>
        <dbReference type="Proteomes" id="UP000202485"/>
    </source>
</evidence>
<dbReference type="Gene3D" id="3.20.20.140">
    <property type="entry name" value="Metal-dependent hydrolases"/>
    <property type="match status" value="1"/>
</dbReference>
<name>A0A238KYI5_9RHOB</name>
<dbReference type="GO" id="GO:0070573">
    <property type="term" value="F:metallodipeptidase activity"/>
    <property type="evidence" value="ECO:0007669"/>
    <property type="project" value="InterPro"/>
</dbReference>
<reference evidence="2" key="1">
    <citation type="submission" date="2017-05" db="EMBL/GenBank/DDBJ databases">
        <authorList>
            <person name="Rodrigo-Torres L."/>
            <person name="Arahal R. D."/>
            <person name="Lucena T."/>
        </authorList>
    </citation>
    <scope>NUCLEOTIDE SEQUENCE [LARGE SCALE GENOMIC DNA]</scope>
    <source>
        <strain evidence="2">CECT 8715</strain>
    </source>
</reference>
<protein>
    <submittedName>
        <fullName evidence="1">Membrane dipeptidase (Peptidase family M19)</fullName>
    </submittedName>
</protein>
<dbReference type="GO" id="GO:0006508">
    <property type="term" value="P:proteolysis"/>
    <property type="evidence" value="ECO:0007669"/>
    <property type="project" value="InterPro"/>
</dbReference>
<dbReference type="EMBL" id="FXYG01000004">
    <property type="protein sequence ID" value="SMX47106.1"/>
    <property type="molecule type" value="Genomic_DNA"/>
</dbReference>
<dbReference type="Pfam" id="PF01244">
    <property type="entry name" value="Peptidase_M19"/>
    <property type="match status" value="1"/>
</dbReference>
<keyword evidence="2" id="KW-1185">Reference proteome</keyword>
<accession>A0A238KYI5</accession>
<dbReference type="InterPro" id="IPR008257">
    <property type="entry name" value="Pept_M19"/>
</dbReference>
<dbReference type="AlphaFoldDB" id="A0A238KYI5"/>
<dbReference type="Proteomes" id="UP000202485">
    <property type="component" value="Unassembled WGS sequence"/>
</dbReference>
<dbReference type="InterPro" id="IPR032466">
    <property type="entry name" value="Metal_Hydrolase"/>
</dbReference>
<dbReference type="SUPFAM" id="SSF51556">
    <property type="entry name" value="Metallo-dependent hydrolases"/>
    <property type="match status" value="1"/>
</dbReference>